<dbReference type="InterPro" id="IPR013766">
    <property type="entry name" value="Thioredoxin_domain"/>
</dbReference>
<gene>
    <name evidence="7" type="ORF">G113_20362</name>
</gene>
<dbReference type="PATRIC" id="fig|1268236.3.peg.3936"/>
<evidence type="ECO:0000256" key="1">
    <source>
        <dbReference type="ARBA" id="ARBA00006926"/>
    </source>
</evidence>
<evidence type="ECO:0000256" key="4">
    <source>
        <dbReference type="PIRSR" id="PIRSR000303-1"/>
    </source>
</evidence>
<sequence length="179" mass="19786">MKGIALILLLWGHYALAGCPDYLAGEQRELNSTQRHNLCQLTEGKVVLVVNTASYCGYTKQFKGLEALYETYRDQGLLILGFPSNDFQQEAGEEGETAAVCQRDYGVTFPMFNRVSVRGDQAIPLFKGLALAAKEAPAWNFHKYLIGRDGQLLASYGSRQRPDEDPLLAQLQQALAATP</sequence>
<dbReference type="EMBL" id="AQGQ01000255">
    <property type="protein sequence ID" value="EOD53309.1"/>
    <property type="molecule type" value="Genomic_DNA"/>
</dbReference>
<organism evidence="7 8">
    <name type="scientific">Aeromonas molluscorum 848</name>
    <dbReference type="NCBI Taxonomy" id="1268236"/>
    <lineage>
        <taxon>Bacteria</taxon>
        <taxon>Pseudomonadati</taxon>
        <taxon>Pseudomonadota</taxon>
        <taxon>Gammaproteobacteria</taxon>
        <taxon>Aeromonadales</taxon>
        <taxon>Aeromonadaceae</taxon>
        <taxon>Aeromonas</taxon>
    </lineage>
</organism>
<dbReference type="OrthoDB" id="9785502at2"/>
<keyword evidence="8" id="KW-1185">Reference proteome</keyword>
<dbReference type="PROSITE" id="PS51352">
    <property type="entry name" value="THIOREDOXIN_2"/>
    <property type="match status" value="1"/>
</dbReference>
<dbReference type="SUPFAM" id="SSF52833">
    <property type="entry name" value="Thioredoxin-like"/>
    <property type="match status" value="1"/>
</dbReference>
<dbReference type="PIRSF" id="PIRSF000303">
    <property type="entry name" value="Glutathion_perox"/>
    <property type="match status" value="1"/>
</dbReference>
<dbReference type="PROSITE" id="PS51355">
    <property type="entry name" value="GLUTATHIONE_PEROXID_3"/>
    <property type="match status" value="1"/>
</dbReference>
<dbReference type="GO" id="GO:0004601">
    <property type="term" value="F:peroxidase activity"/>
    <property type="evidence" value="ECO:0007669"/>
    <property type="project" value="UniProtKB-KW"/>
</dbReference>
<dbReference type="InterPro" id="IPR036249">
    <property type="entry name" value="Thioredoxin-like_sf"/>
</dbReference>
<dbReference type="InterPro" id="IPR029759">
    <property type="entry name" value="GPX_AS"/>
</dbReference>
<dbReference type="InterPro" id="IPR000889">
    <property type="entry name" value="Glutathione_peroxidase"/>
</dbReference>
<evidence type="ECO:0000256" key="3">
    <source>
        <dbReference type="ARBA" id="ARBA00023002"/>
    </source>
</evidence>
<comment type="similarity">
    <text evidence="1 5">Belongs to the glutathione peroxidase family.</text>
</comment>
<dbReference type="PANTHER" id="PTHR11592:SF44">
    <property type="entry name" value="GLUTATHIONE PEROXIDASE"/>
    <property type="match status" value="1"/>
</dbReference>
<evidence type="ECO:0000313" key="8">
    <source>
        <dbReference type="Proteomes" id="UP000013526"/>
    </source>
</evidence>
<reference evidence="7 8" key="1">
    <citation type="journal article" date="2013" name="Genome Announc.">
        <title>Draft Genome Sequence of Aeromonas molluscorum Strain 848TT, Isolated from Bivalve Molluscs.</title>
        <authorList>
            <person name="Spataro N."/>
            <person name="Farfan M."/>
            <person name="Albarral V."/>
            <person name="Sanglas A."/>
            <person name="Loren J.G."/>
            <person name="Fuste M.C."/>
            <person name="Bosch E."/>
        </authorList>
    </citation>
    <scope>NUCLEOTIDE SEQUENCE [LARGE SCALE GENOMIC DNA]</scope>
    <source>
        <strain evidence="7 8">848</strain>
    </source>
</reference>
<dbReference type="RefSeq" id="WP_005911852.1">
    <property type="nucleotide sequence ID" value="NZ_AQGQ01000255.1"/>
</dbReference>
<dbReference type="GO" id="GO:0034599">
    <property type="term" value="P:cellular response to oxidative stress"/>
    <property type="evidence" value="ECO:0007669"/>
    <property type="project" value="TreeGrafter"/>
</dbReference>
<evidence type="ECO:0000256" key="2">
    <source>
        <dbReference type="ARBA" id="ARBA00022559"/>
    </source>
</evidence>
<dbReference type="PANTHER" id="PTHR11592">
    <property type="entry name" value="GLUTATHIONE PEROXIDASE"/>
    <property type="match status" value="1"/>
</dbReference>
<dbReference type="Pfam" id="PF00255">
    <property type="entry name" value="GSHPx"/>
    <property type="match status" value="1"/>
</dbReference>
<comment type="caution">
    <text evidence="7">The sequence shown here is derived from an EMBL/GenBank/DDBJ whole genome shotgun (WGS) entry which is preliminary data.</text>
</comment>
<evidence type="ECO:0000259" key="6">
    <source>
        <dbReference type="PROSITE" id="PS51352"/>
    </source>
</evidence>
<feature type="domain" description="Thioredoxin" evidence="6">
    <location>
        <begin position="9"/>
        <end position="176"/>
    </location>
</feature>
<keyword evidence="3 5" id="KW-0560">Oxidoreductase</keyword>
<keyword evidence="2 5" id="KW-0575">Peroxidase</keyword>
<evidence type="ECO:0000313" key="7">
    <source>
        <dbReference type="EMBL" id="EOD53309.1"/>
    </source>
</evidence>
<dbReference type="AlphaFoldDB" id="R1H4B4"/>
<accession>R1H4B4</accession>
<protein>
    <recommendedName>
        <fullName evidence="5">Glutathione peroxidase</fullName>
    </recommendedName>
</protein>
<dbReference type="Gene3D" id="3.40.30.10">
    <property type="entry name" value="Glutaredoxin"/>
    <property type="match status" value="1"/>
</dbReference>
<dbReference type="PROSITE" id="PS00460">
    <property type="entry name" value="GLUTATHIONE_PEROXID_1"/>
    <property type="match status" value="1"/>
</dbReference>
<dbReference type="PROSITE" id="PS51257">
    <property type="entry name" value="PROKAR_LIPOPROTEIN"/>
    <property type="match status" value="1"/>
</dbReference>
<evidence type="ECO:0000256" key="5">
    <source>
        <dbReference type="RuleBase" id="RU000499"/>
    </source>
</evidence>
<dbReference type="Proteomes" id="UP000013526">
    <property type="component" value="Unassembled WGS sequence"/>
</dbReference>
<feature type="active site" evidence="4">
    <location>
        <position position="56"/>
    </location>
</feature>
<name>R1H4B4_9GAMM</name>
<proteinExistence type="inferred from homology"/>
<dbReference type="PRINTS" id="PR01011">
    <property type="entry name" value="GLUTPROXDASE"/>
</dbReference>
<dbReference type="CDD" id="cd00340">
    <property type="entry name" value="GSH_Peroxidase"/>
    <property type="match status" value="1"/>
</dbReference>